<dbReference type="InterPro" id="IPR045621">
    <property type="entry name" value="BPD_transp_1_N"/>
</dbReference>
<dbReference type="EMBL" id="JACHGJ010000005">
    <property type="protein sequence ID" value="MBB6481133.1"/>
    <property type="molecule type" value="Genomic_DNA"/>
</dbReference>
<evidence type="ECO:0000256" key="7">
    <source>
        <dbReference type="RuleBase" id="RU363032"/>
    </source>
</evidence>
<dbReference type="Proteomes" id="UP000587760">
    <property type="component" value="Unassembled WGS sequence"/>
</dbReference>
<sequence>MTKYIIKRFLGMIPTLLIITTVAFIIMRIAPGGPFDRERAIPEAVRENIEKRYNLDKSLPEQYLIYLGGIIRGDFGPSYKYRDQTVTDLIFNSLPHSLILGTLALLVATFFGVLAGIIAALNQNTWIDYTAMSIAVFGVSVPAFVIGPVLMLIFAMKLKILPTSGWITGPDGWVTVIMPLIALSMSYFASIARLSRSSVLEVVRSDYVRTAKAKGLSPTMIILKHVLKGAMLPVVSYLGIAYSGIITGSVVIEQIFRIPGLGRFFVQSSLNRDYTMIMGVIIVYSTIVILMNFLVDILYSFLDPRISYQ</sequence>
<proteinExistence type="inferred from homology"/>
<organism evidence="9 10">
    <name type="scientific">Spirochaeta isovalerica</name>
    <dbReference type="NCBI Taxonomy" id="150"/>
    <lineage>
        <taxon>Bacteria</taxon>
        <taxon>Pseudomonadati</taxon>
        <taxon>Spirochaetota</taxon>
        <taxon>Spirochaetia</taxon>
        <taxon>Spirochaetales</taxon>
        <taxon>Spirochaetaceae</taxon>
        <taxon>Spirochaeta</taxon>
    </lineage>
</organism>
<dbReference type="RefSeq" id="WP_184747377.1">
    <property type="nucleotide sequence ID" value="NZ_JACHGJ010000005.1"/>
</dbReference>
<protein>
    <submittedName>
        <fullName evidence="9">Oligopeptide transport system permease protein</fullName>
    </submittedName>
</protein>
<keyword evidence="10" id="KW-1185">Reference proteome</keyword>
<feature type="transmembrane region" description="Helical" evidence="7">
    <location>
        <begin position="176"/>
        <end position="194"/>
    </location>
</feature>
<dbReference type="GO" id="GO:0055085">
    <property type="term" value="P:transmembrane transport"/>
    <property type="evidence" value="ECO:0007669"/>
    <property type="project" value="InterPro"/>
</dbReference>
<keyword evidence="6 7" id="KW-0472">Membrane</keyword>
<evidence type="ECO:0000256" key="1">
    <source>
        <dbReference type="ARBA" id="ARBA00004651"/>
    </source>
</evidence>
<evidence type="ECO:0000256" key="2">
    <source>
        <dbReference type="ARBA" id="ARBA00022448"/>
    </source>
</evidence>
<comment type="caution">
    <text evidence="9">The sequence shown here is derived from an EMBL/GenBank/DDBJ whole genome shotgun (WGS) entry which is preliminary data.</text>
</comment>
<feature type="transmembrane region" description="Helical" evidence="7">
    <location>
        <begin position="9"/>
        <end position="30"/>
    </location>
</feature>
<keyword evidence="2 7" id="KW-0813">Transport</keyword>
<gene>
    <name evidence="9" type="ORF">HNR50_002806</name>
</gene>
<dbReference type="GO" id="GO:0005886">
    <property type="term" value="C:plasma membrane"/>
    <property type="evidence" value="ECO:0007669"/>
    <property type="project" value="UniProtKB-SubCell"/>
</dbReference>
<evidence type="ECO:0000313" key="10">
    <source>
        <dbReference type="Proteomes" id="UP000587760"/>
    </source>
</evidence>
<feature type="transmembrane region" description="Helical" evidence="7">
    <location>
        <begin position="276"/>
        <end position="302"/>
    </location>
</feature>
<dbReference type="PANTHER" id="PTHR30465">
    <property type="entry name" value="INNER MEMBRANE ABC TRANSPORTER"/>
    <property type="match status" value="1"/>
</dbReference>
<dbReference type="AlphaFoldDB" id="A0A841RB27"/>
<keyword evidence="3" id="KW-1003">Cell membrane</keyword>
<comment type="similarity">
    <text evidence="7">Belongs to the binding-protein-dependent transport system permease family.</text>
</comment>
<dbReference type="InterPro" id="IPR000515">
    <property type="entry name" value="MetI-like"/>
</dbReference>
<dbReference type="CDD" id="cd06261">
    <property type="entry name" value="TM_PBP2"/>
    <property type="match status" value="1"/>
</dbReference>
<name>A0A841RB27_9SPIO</name>
<evidence type="ECO:0000256" key="5">
    <source>
        <dbReference type="ARBA" id="ARBA00022989"/>
    </source>
</evidence>
<comment type="subcellular location">
    <subcellularLocation>
        <location evidence="1 7">Cell membrane</location>
        <topology evidence="1 7">Multi-pass membrane protein</topology>
    </subcellularLocation>
</comment>
<feature type="transmembrane region" description="Helical" evidence="7">
    <location>
        <begin position="234"/>
        <end position="256"/>
    </location>
</feature>
<dbReference type="Gene3D" id="1.10.3720.10">
    <property type="entry name" value="MetI-like"/>
    <property type="match status" value="1"/>
</dbReference>
<evidence type="ECO:0000313" key="9">
    <source>
        <dbReference type="EMBL" id="MBB6481133.1"/>
    </source>
</evidence>
<evidence type="ECO:0000256" key="4">
    <source>
        <dbReference type="ARBA" id="ARBA00022692"/>
    </source>
</evidence>
<dbReference type="Pfam" id="PF00528">
    <property type="entry name" value="BPD_transp_1"/>
    <property type="match status" value="1"/>
</dbReference>
<feature type="domain" description="ABC transmembrane type-1" evidence="8">
    <location>
        <begin position="94"/>
        <end position="299"/>
    </location>
</feature>
<accession>A0A841RB27</accession>
<keyword evidence="5 7" id="KW-1133">Transmembrane helix</keyword>
<evidence type="ECO:0000256" key="3">
    <source>
        <dbReference type="ARBA" id="ARBA00022475"/>
    </source>
</evidence>
<evidence type="ECO:0000259" key="8">
    <source>
        <dbReference type="PROSITE" id="PS50928"/>
    </source>
</evidence>
<keyword evidence="4 7" id="KW-0812">Transmembrane</keyword>
<dbReference type="PANTHER" id="PTHR30465:SF74">
    <property type="entry name" value="OLIGOPEPTIDE TRANSPORT SYSTEM PERMEASE PROTEIN OPPB"/>
    <property type="match status" value="1"/>
</dbReference>
<feature type="transmembrane region" description="Helical" evidence="7">
    <location>
        <begin position="98"/>
        <end position="122"/>
    </location>
</feature>
<evidence type="ECO:0000256" key="6">
    <source>
        <dbReference type="ARBA" id="ARBA00023136"/>
    </source>
</evidence>
<dbReference type="Pfam" id="PF19300">
    <property type="entry name" value="BPD_transp_1_N"/>
    <property type="match status" value="1"/>
</dbReference>
<dbReference type="SUPFAM" id="SSF161098">
    <property type="entry name" value="MetI-like"/>
    <property type="match status" value="1"/>
</dbReference>
<reference evidence="9 10" key="1">
    <citation type="submission" date="2020-08" db="EMBL/GenBank/DDBJ databases">
        <title>Genomic Encyclopedia of Type Strains, Phase IV (KMG-IV): sequencing the most valuable type-strain genomes for metagenomic binning, comparative biology and taxonomic classification.</title>
        <authorList>
            <person name="Goeker M."/>
        </authorList>
    </citation>
    <scope>NUCLEOTIDE SEQUENCE [LARGE SCALE GENOMIC DNA]</scope>
    <source>
        <strain evidence="9 10">DSM 2461</strain>
    </source>
</reference>
<feature type="transmembrane region" description="Helical" evidence="7">
    <location>
        <begin position="134"/>
        <end position="156"/>
    </location>
</feature>
<dbReference type="InterPro" id="IPR035906">
    <property type="entry name" value="MetI-like_sf"/>
</dbReference>
<dbReference type="PROSITE" id="PS50928">
    <property type="entry name" value="ABC_TM1"/>
    <property type="match status" value="1"/>
</dbReference>